<accession>E2B4E8</accession>
<dbReference type="GO" id="GO:0031514">
    <property type="term" value="C:motile cilium"/>
    <property type="evidence" value="ECO:0007669"/>
    <property type="project" value="UniProtKB-SubCell"/>
</dbReference>
<protein>
    <submittedName>
        <fullName evidence="4">Coiled-coil domain-containing protein 108</fullName>
    </submittedName>
</protein>
<dbReference type="InterPro" id="IPR056344">
    <property type="entry name" value="Ig_CFAP65-like_9th"/>
</dbReference>
<dbReference type="Pfam" id="PF24291">
    <property type="entry name" value="Ig_CFAP65"/>
    <property type="match status" value="1"/>
</dbReference>
<proteinExistence type="predicted"/>
<dbReference type="Proteomes" id="UP000008237">
    <property type="component" value="Unassembled WGS sequence"/>
</dbReference>
<dbReference type="PANTHER" id="PTHR46127">
    <property type="entry name" value="CILIA- AND FLAGELLA-ASSOCIATED PROTEIN 65"/>
    <property type="match status" value="1"/>
</dbReference>
<sequence length="1091" mass="123749">MMCTSESAEAKKRIRLVNDSEAIATFMFDTDQVQRSFTVNATHGCVGPRSHSYVTITFAPRQNGVYSCRLPCLILHHKPIIVELYGYCGTALRKDADVQEQFNYPTRLKNGFEGYMSDIIVTTQDLPAVSLSKSCIDFGQASATAKDAAQQIPETLCLTNHSRSDVFISWNQDVEDIFRIIPGTVVVRAKQTALFEVVFDPNKNSSNLFTSELVGYVFSMQRENDGRKETFIFPATMSVRLIGHSFPACSDGWIPQYEIPHVVKMPPCVPSFPVYTTFVIKRFGHLPLMYCFVPPESSHFVVKPMMGIIYQDYQIVVVGMLPEGDNERVYTERWAIRFNGNVKSECFIDFRGLTEHAEVALGDRNVLKFASCFLSCRLPQQFSMRNVTRHKIRYEFVNVTSELRIPNANGEIFSNDTLIHEWEFCPAKIGNYDFNVDCVLTVLEDEIPVGASVSTALRVIGRCEVGFLESVPDELNFGVQAYKTTKELSLLVFNSSPVTVFYKMTCSHCNWPVGNAEQDVKIRLSTGAVPAGQSETITVSITPTAPGYYELFVRYFVRTSLRTSALIPYQTPRNICKLRCLCVLPTLKVKDLQCYGPCPDTSKASLWKLMKINTLNKLFEHLQPGTSETLHINFPPMVLQESSVIVKLLLINAKAVAASWNIKRVQLCSCRPVMRIQALSFQRAQYDCWHRKVCSMQPKTGNLQQGEDAWINLEVRYALLGRTEAKWDVDLGDDRHIFLIMAIEGLSESARKLHLLNGKRFKFQHIYLGDKDPVYQVCWLYNGTNHNVPFSVNHSAMREANQRYCCEVFSCATPRGIASPLSPVPILLKFQPRRFGVFEAKLFLSLGDEKEELTLEGESSLPHKAPTVGEHMPSYVSYVSSNSSSGVFDIPVYLSTYCIDISHMATHSHVVKMIMLHNNSQYDVLAYEWKRLEIPRIIYVEIYPRKGLIQPMATQTFHVTISTGGCPCVIDVNVLCEFINTSQRRDYQRSVNKHADLSRELEDQFILTEKGISVPKPTIEILGKPQSFYKAMSVRCSIYSVEDKFLKVDLMEELRSAPPYTICIEENQKQETAFKKEDISRSSFILEGLLW</sequence>
<dbReference type="InterPro" id="IPR052614">
    <property type="entry name" value="CFAP65"/>
</dbReference>
<dbReference type="InParanoid" id="E2B4E8"/>
<dbReference type="PANTHER" id="PTHR46127:SF1">
    <property type="entry name" value="CILIA- AND FLAGELLA-ASSOCIATED PROTEIN 65"/>
    <property type="match status" value="1"/>
</dbReference>
<dbReference type="InterPro" id="IPR058536">
    <property type="entry name" value="Ig_CFAP65_4th"/>
</dbReference>
<dbReference type="GO" id="GO:0005737">
    <property type="term" value="C:cytoplasm"/>
    <property type="evidence" value="ECO:0007669"/>
    <property type="project" value="UniProtKB-SubCell"/>
</dbReference>
<name>E2B4E8_HARSA</name>
<keyword evidence="5" id="KW-1185">Reference proteome</keyword>
<dbReference type="Pfam" id="PF24816">
    <property type="entry name" value="Ig_CFAP65__9th"/>
    <property type="match status" value="1"/>
</dbReference>
<evidence type="ECO:0000259" key="2">
    <source>
        <dbReference type="Pfam" id="PF24507"/>
    </source>
</evidence>
<dbReference type="EMBL" id="GL445552">
    <property type="protein sequence ID" value="EFN89442.1"/>
    <property type="molecule type" value="Genomic_DNA"/>
</dbReference>
<feature type="domain" description="CFAP65 fourth Ig-like" evidence="2">
    <location>
        <begin position="10"/>
        <end position="88"/>
    </location>
</feature>
<feature type="domain" description="CFAP65 tenth Ig-like" evidence="1">
    <location>
        <begin position="750"/>
        <end position="846"/>
    </location>
</feature>
<dbReference type="AlphaFoldDB" id="E2B4E8"/>
<feature type="domain" description="CFAP65-like ninth Ig-like" evidence="3">
    <location>
        <begin position="585"/>
        <end position="722"/>
    </location>
</feature>
<evidence type="ECO:0000259" key="3">
    <source>
        <dbReference type="Pfam" id="PF24816"/>
    </source>
</evidence>
<evidence type="ECO:0000313" key="4">
    <source>
        <dbReference type="EMBL" id="EFN89442.1"/>
    </source>
</evidence>
<dbReference type="InterPro" id="IPR056305">
    <property type="entry name" value="Ig_CFAP65_10th"/>
</dbReference>
<organism evidence="5">
    <name type="scientific">Harpegnathos saltator</name>
    <name type="common">Jerdon's jumping ant</name>
    <dbReference type="NCBI Taxonomy" id="610380"/>
    <lineage>
        <taxon>Eukaryota</taxon>
        <taxon>Metazoa</taxon>
        <taxon>Ecdysozoa</taxon>
        <taxon>Arthropoda</taxon>
        <taxon>Hexapoda</taxon>
        <taxon>Insecta</taxon>
        <taxon>Pterygota</taxon>
        <taxon>Neoptera</taxon>
        <taxon>Endopterygota</taxon>
        <taxon>Hymenoptera</taxon>
        <taxon>Apocrita</taxon>
        <taxon>Aculeata</taxon>
        <taxon>Formicoidea</taxon>
        <taxon>Formicidae</taxon>
        <taxon>Ponerinae</taxon>
        <taxon>Ponerini</taxon>
        <taxon>Harpegnathos</taxon>
    </lineage>
</organism>
<dbReference type="OMA" id="SDGWIPQ"/>
<evidence type="ECO:0000313" key="5">
    <source>
        <dbReference type="Proteomes" id="UP000008237"/>
    </source>
</evidence>
<dbReference type="Gene3D" id="2.60.40.10">
    <property type="entry name" value="Immunoglobulins"/>
    <property type="match status" value="3"/>
</dbReference>
<dbReference type="OrthoDB" id="415597at2759"/>
<gene>
    <name evidence="4" type="ORF">EAI_17056</name>
</gene>
<dbReference type="STRING" id="610380.E2B4E8"/>
<dbReference type="Pfam" id="PF24507">
    <property type="entry name" value="Ig_CFAP65_4th"/>
    <property type="match status" value="1"/>
</dbReference>
<reference evidence="4 5" key="1">
    <citation type="journal article" date="2010" name="Science">
        <title>Genomic comparison of the ants Camponotus floridanus and Harpegnathos saltator.</title>
        <authorList>
            <person name="Bonasio R."/>
            <person name="Zhang G."/>
            <person name="Ye C."/>
            <person name="Mutti N.S."/>
            <person name="Fang X."/>
            <person name="Qin N."/>
            <person name="Donahue G."/>
            <person name="Yang P."/>
            <person name="Li Q."/>
            <person name="Li C."/>
            <person name="Zhang P."/>
            <person name="Huang Z."/>
            <person name="Berger S.L."/>
            <person name="Reinberg D."/>
            <person name="Wang J."/>
            <person name="Liebig J."/>
        </authorList>
    </citation>
    <scope>NUCLEOTIDE SEQUENCE [LARGE SCALE GENOMIC DNA]</scope>
    <source>
        <strain evidence="4 5">R22 G/1</strain>
    </source>
</reference>
<evidence type="ECO:0000259" key="1">
    <source>
        <dbReference type="Pfam" id="PF24291"/>
    </source>
</evidence>
<dbReference type="InterPro" id="IPR013783">
    <property type="entry name" value="Ig-like_fold"/>
</dbReference>